<feature type="compositionally biased region" description="Low complexity" evidence="1">
    <location>
        <begin position="52"/>
        <end position="72"/>
    </location>
</feature>
<protein>
    <submittedName>
        <fullName evidence="2">Uncharacterized protein</fullName>
    </submittedName>
</protein>
<sequence length="219" mass="24371">MTLLLNQLKMQMDKRSILFDALAYLKDILHETKIEENRLNISSTADADAATADPGLAIDDSPTSSPDSAPGDIRTNHPPRHHLGVVSDKNVVNADVEGQTETIIPLALLEPSKPPYSAMFPAITKMEAEKLDEERYMLEIICNKARGAIGQVQRSVELLKELDFFNFAICRYGQCHMQFTIFLRVKKVKGSLLVTNTEDLLQRVKTAAKQLGLHLPCKA</sequence>
<evidence type="ECO:0000313" key="2">
    <source>
        <dbReference type="EMBL" id="MCL7044659.1"/>
    </source>
</evidence>
<evidence type="ECO:0000313" key="3">
    <source>
        <dbReference type="Proteomes" id="UP001177140"/>
    </source>
</evidence>
<dbReference type="Proteomes" id="UP001177140">
    <property type="component" value="Unassembled WGS sequence"/>
</dbReference>
<name>A0AA41VNZ4_PAPNU</name>
<evidence type="ECO:0000256" key="1">
    <source>
        <dbReference type="SAM" id="MobiDB-lite"/>
    </source>
</evidence>
<reference evidence="2" key="1">
    <citation type="submission" date="2022-03" db="EMBL/GenBank/DDBJ databases">
        <title>A functionally conserved STORR gene fusion in Papaver species that diverged 16.8 million years ago.</title>
        <authorList>
            <person name="Catania T."/>
        </authorList>
    </citation>
    <scope>NUCLEOTIDE SEQUENCE</scope>
    <source>
        <strain evidence="2">S-191538</strain>
    </source>
</reference>
<dbReference type="EMBL" id="JAJJMA010260487">
    <property type="protein sequence ID" value="MCL7044659.1"/>
    <property type="molecule type" value="Genomic_DNA"/>
</dbReference>
<keyword evidence="3" id="KW-1185">Reference proteome</keyword>
<gene>
    <name evidence="2" type="ORF">MKW94_006544</name>
</gene>
<comment type="caution">
    <text evidence="2">The sequence shown here is derived from an EMBL/GenBank/DDBJ whole genome shotgun (WGS) entry which is preliminary data.</text>
</comment>
<feature type="region of interest" description="Disordered" evidence="1">
    <location>
        <begin position="52"/>
        <end position="80"/>
    </location>
</feature>
<accession>A0AA41VNZ4</accession>
<proteinExistence type="predicted"/>
<dbReference type="AlphaFoldDB" id="A0AA41VNZ4"/>
<organism evidence="2 3">
    <name type="scientific">Papaver nudicaule</name>
    <name type="common">Iceland poppy</name>
    <dbReference type="NCBI Taxonomy" id="74823"/>
    <lineage>
        <taxon>Eukaryota</taxon>
        <taxon>Viridiplantae</taxon>
        <taxon>Streptophyta</taxon>
        <taxon>Embryophyta</taxon>
        <taxon>Tracheophyta</taxon>
        <taxon>Spermatophyta</taxon>
        <taxon>Magnoliopsida</taxon>
        <taxon>Ranunculales</taxon>
        <taxon>Papaveraceae</taxon>
        <taxon>Papaveroideae</taxon>
        <taxon>Papaver</taxon>
    </lineage>
</organism>